<evidence type="ECO:0000256" key="5">
    <source>
        <dbReference type="SAM" id="Coils"/>
    </source>
</evidence>
<dbReference type="PROSITE" id="PS50178">
    <property type="entry name" value="ZF_FYVE"/>
    <property type="match status" value="1"/>
</dbReference>
<proteinExistence type="predicted"/>
<dbReference type="InterPro" id="IPR013083">
    <property type="entry name" value="Znf_RING/FYVE/PHD"/>
</dbReference>
<sequence length="379" mass="44320">MAGKEIINAPISENLRKSFAMASCEIKEDNDKFQTDKNCAVCQIAFGLIGIVHAKKYLCKFCYRGVCNKCSPEKIMHPIEKQECRICIACVEKVMEKSLSVDYKKKLTELISERDMRKEELGYMTREKQIDMSHNQYIEQQINTESQFYTIKLKELKNKVKDMMDSQEGIRMQHKKLKDENNKYISDMEKKKELILTLEKNLELLKNQYENNKQELPSLRNKMGELQDIELKIKSQIKEKLSIARSLTLNDKEQKLALELDEIKHKIHVADEERMFFIAEIEKLEKENKELEERIEINNMRTRTKSSDGLALNTSSGNYSIDEEMKVKELREKSLSNQQTLSALRVKLEEQKIIFRKANMSTDMVPEPGSRPCARCILQ</sequence>
<dbReference type="InterPro" id="IPR017455">
    <property type="entry name" value="Znf_FYVE-rel"/>
</dbReference>
<reference evidence="7 8" key="1">
    <citation type="submission" date="2016-11" db="EMBL/GenBank/DDBJ databases">
        <title>The macronuclear genome of Stentor coeruleus: a giant cell with tiny introns.</title>
        <authorList>
            <person name="Slabodnick M."/>
            <person name="Ruby J.G."/>
            <person name="Reiff S.B."/>
            <person name="Swart E.C."/>
            <person name="Gosai S."/>
            <person name="Prabakaran S."/>
            <person name="Witkowska E."/>
            <person name="Larue G.E."/>
            <person name="Fisher S."/>
            <person name="Freeman R.M."/>
            <person name="Gunawardena J."/>
            <person name="Chu W."/>
            <person name="Stover N.A."/>
            <person name="Gregory B.D."/>
            <person name="Nowacki M."/>
            <person name="Derisi J."/>
            <person name="Roy S.W."/>
            <person name="Marshall W.F."/>
            <person name="Sood P."/>
        </authorList>
    </citation>
    <scope>NUCLEOTIDE SEQUENCE [LARGE SCALE GENOMIC DNA]</scope>
    <source>
        <strain evidence="7">WM001</strain>
    </source>
</reference>
<keyword evidence="2 4" id="KW-0863">Zinc-finger</keyword>
<dbReference type="InterPro" id="IPR011011">
    <property type="entry name" value="Znf_FYVE_PHD"/>
</dbReference>
<evidence type="ECO:0000313" key="7">
    <source>
        <dbReference type="EMBL" id="OMJ82663.1"/>
    </source>
</evidence>
<organism evidence="7 8">
    <name type="scientific">Stentor coeruleus</name>
    <dbReference type="NCBI Taxonomy" id="5963"/>
    <lineage>
        <taxon>Eukaryota</taxon>
        <taxon>Sar</taxon>
        <taxon>Alveolata</taxon>
        <taxon>Ciliophora</taxon>
        <taxon>Postciliodesmatophora</taxon>
        <taxon>Heterotrichea</taxon>
        <taxon>Heterotrichida</taxon>
        <taxon>Stentoridae</taxon>
        <taxon>Stentor</taxon>
    </lineage>
</organism>
<keyword evidence="1" id="KW-0479">Metal-binding</keyword>
<comment type="caution">
    <text evidence="7">The sequence shown here is derived from an EMBL/GenBank/DDBJ whole genome shotgun (WGS) entry which is preliminary data.</text>
</comment>
<protein>
    <recommendedName>
        <fullName evidence="6">FYVE-type domain-containing protein</fullName>
    </recommendedName>
</protein>
<dbReference type="GO" id="GO:0008270">
    <property type="term" value="F:zinc ion binding"/>
    <property type="evidence" value="ECO:0007669"/>
    <property type="project" value="UniProtKB-KW"/>
</dbReference>
<evidence type="ECO:0000256" key="4">
    <source>
        <dbReference type="PROSITE-ProRule" id="PRU00091"/>
    </source>
</evidence>
<dbReference type="OrthoDB" id="324831at2759"/>
<evidence type="ECO:0000256" key="3">
    <source>
        <dbReference type="ARBA" id="ARBA00022833"/>
    </source>
</evidence>
<accession>A0A1R2C0W1</accession>
<evidence type="ECO:0000259" key="6">
    <source>
        <dbReference type="PROSITE" id="PS50178"/>
    </source>
</evidence>
<evidence type="ECO:0000256" key="2">
    <source>
        <dbReference type="ARBA" id="ARBA00022771"/>
    </source>
</evidence>
<evidence type="ECO:0000256" key="1">
    <source>
        <dbReference type="ARBA" id="ARBA00022723"/>
    </source>
</evidence>
<dbReference type="Gene3D" id="3.30.40.10">
    <property type="entry name" value="Zinc/RING finger domain, C3HC4 (zinc finger)"/>
    <property type="match status" value="1"/>
</dbReference>
<dbReference type="SUPFAM" id="SSF57903">
    <property type="entry name" value="FYVE/PHD zinc finger"/>
    <property type="match status" value="1"/>
</dbReference>
<feature type="coiled-coil region" evidence="5">
    <location>
        <begin position="174"/>
        <end position="222"/>
    </location>
</feature>
<name>A0A1R2C0W1_9CILI</name>
<dbReference type="EMBL" id="MPUH01000332">
    <property type="protein sequence ID" value="OMJ82663.1"/>
    <property type="molecule type" value="Genomic_DNA"/>
</dbReference>
<gene>
    <name evidence="7" type="ORF">SteCoe_16586</name>
</gene>
<keyword evidence="5" id="KW-0175">Coiled coil</keyword>
<feature type="coiled-coil region" evidence="5">
    <location>
        <begin position="267"/>
        <end position="301"/>
    </location>
</feature>
<dbReference type="AlphaFoldDB" id="A0A1R2C0W1"/>
<dbReference type="Proteomes" id="UP000187209">
    <property type="component" value="Unassembled WGS sequence"/>
</dbReference>
<evidence type="ECO:0000313" key="8">
    <source>
        <dbReference type="Proteomes" id="UP000187209"/>
    </source>
</evidence>
<keyword evidence="3" id="KW-0862">Zinc</keyword>
<feature type="domain" description="FYVE-type" evidence="6">
    <location>
        <begin position="33"/>
        <end position="95"/>
    </location>
</feature>
<keyword evidence="8" id="KW-1185">Reference proteome</keyword>